<dbReference type="SMART" id="SM00962">
    <property type="entry name" value="SRP54"/>
    <property type="match status" value="1"/>
</dbReference>
<dbReference type="InterPro" id="IPR020006">
    <property type="entry name" value="FlhF"/>
</dbReference>
<evidence type="ECO:0000256" key="11">
    <source>
        <dbReference type="ARBA" id="ARBA00023225"/>
    </source>
</evidence>
<accession>A0A845LEX3</accession>
<dbReference type="SMART" id="SM00382">
    <property type="entry name" value="AAA"/>
    <property type="match status" value="1"/>
</dbReference>
<comment type="caution">
    <text evidence="16">The sequence shown here is derived from an EMBL/GenBank/DDBJ whole genome shotgun (WGS) entry which is preliminary data.</text>
</comment>
<dbReference type="AlphaFoldDB" id="A0A845LEX3"/>
<keyword evidence="7" id="KW-1005">Bacterial flagellum biogenesis</keyword>
<evidence type="ECO:0000256" key="4">
    <source>
        <dbReference type="ARBA" id="ARBA00022448"/>
    </source>
</evidence>
<evidence type="ECO:0000259" key="14">
    <source>
        <dbReference type="SMART" id="SM00382"/>
    </source>
</evidence>
<sequence>MRVKRFVAPTVQEAMNKMKQEMGKDAVILHTRKIKEGGLLGLFSREMVEITGAVEDNSVIAREAHSREPIGLVRSPEPQGMLRSRETPVTTEARKRAPDVVPVMVPAVAPLTRGAVHPIDAIVSGDTSREGLSVKKVETVGDTSQSVIDSELKQMKLLMGEILGRLDEADANLPVELHSAYKRLVDNEVDETLARQIIRQIIENNDEQGDWSPERARRLVLAQLESLLGQPRPILLPDTVKSQEVVMMVGPTGVGKTTTIAKLAATFSIVNRRKVGLITADTYRIAAVEQLKTFGDIIGVPVDVVFTPQALRSAIERHQDKELLLVDTAGRSHKNGSQLEELSAYVEISQPSRTILVLSATTKFKDLMQITECFSPMNIDRYLFTKLDETSHYGSILNLIHGTGKPLSYVTTGQNVPDDMEVADPKKLSNLIYGETN</sequence>
<dbReference type="GO" id="GO:0006614">
    <property type="term" value="P:SRP-dependent cotranslational protein targeting to membrane"/>
    <property type="evidence" value="ECO:0007669"/>
    <property type="project" value="UniProtKB-UniRule"/>
</dbReference>
<evidence type="ECO:0000259" key="15">
    <source>
        <dbReference type="SMART" id="SM00962"/>
    </source>
</evidence>
<dbReference type="NCBIfam" id="TIGR03499">
    <property type="entry name" value="FlhF"/>
    <property type="match status" value="1"/>
</dbReference>
<keyword evidence="16" id="KW-0966">Cell projection</keyword>
<evidence type="ECO:0000256" key="10">
    <source>
        <dbReference type="ARBA" id="ARBA00023136"/>
    </source>
</evidence>
<keyword evidence="10" id="KW-0472">Membrane</keyword>
<dbReference type="GO" id="GO:0015031">
    <property type="term" value="P:protein transport"/>
    <property type="evidence" value="ECO:0007669"/>
    <property type="project" value="UniProtKB-KW"/>
</dbReference>
<comment type="similarity">
    <text evidence="2">Belongs to the GTP-binding SRP family.</text>
</comment>
<dbReference type="FunFam" id="3.40.50.300:FF:000695">
    <property type="entry name" value="Flagellar biosynthesis regulator FlhF"/>
    <property type="match status" value="1"/>
</dbReference>
<comment type="function">
    <text evidence="12">Necessary for flagellar biosynthesis. May be involved in translocation of the flagellum.</text>
</comment>
<organism evidence="16 17">
    <name type="scientific">Heliomicrobium gestii</name>
    <name type="common">Heliobacterium gestii</name>
    <dbReference type="NCBI Taxonomy" id="2699"/>
    <lineage>
        <taxon>Bacteria</taxon>
        <taxon>Bacillati</taxon>
        <taxon>Bacillota</taxon>
        <taxon>Clostridia</taxon>
        <taxon>Eubacteriales</taxon>
        <taxon>Heliobacteriaceae</taxon>
        <taxon>Heliomicrobium</taxon>
    </lineage>
</organism>
<proteinExistence type="inferred from homology"/>
<evidence type="ECO:0000256" key="12">
    <source>
        <dbReference type="ARBA" id="ARBA00025337"/>
    </source>
</evidence>
<keyword evidence="4" id="KW-0813">Transport</keyword>
<comment type="subcellular location">
    <subcellularLocation>
        <location evidence="1">Cell membrane</location>
        <topology evidence="1">Peripheral membrane protein</topology>
        <orientation evidence="1">Cytoplasmic side</orientation>
    </subcellularLocation>
</comment>
<evidence type="ECO:0000256" key="7">
    <source>
        <dbReference type="ARBA" id="ARBA00022795"/>
    </source>
</evidence>
<dbReference type="InterPro" id="IPR027417">
    <property type="entry name" value="P-loop_NTPase"/>
</dbReference>
<dbReference type="InterPro" id="IPR047040">
    <property type="entry name" value="FlhF__GTPase_dom"/>
</dbReference>
<keyword evidence="6" id="KW-0547">Nucleotide-binding</keyword>
<evidence type="ECO:0000256" key="2">
    <source>
        <dbReference type="ARBA" id="ARBA00008531"/>
    </source>
</evidence>
<dbReference type="PANTHER" id="PTHR43134">
    <property type="entry name" value="SIGNAL RECOGNITION PARTICLE RECEPTOR SUBUNIT ALPHA"/>
    <property type="match status" value="1"/>
</dbReference>
<evidence type="ECO:0000313" key="17">
    <source>
        <dbReference type="Proteomes" id="UP000471031"/>
    </source>
</evidence>
<reference evidence="16 17" key="1">
    <citation type="submission" date="2020-01" db="EMBL/GenBank/DDBJ databases">
        <title>Whole genome sequence of Heliobacterium gestii DSM 11169.</title>
        <authorList>
            <person name="Kyndt J.A."/>
            <person name="Meyer T.E."/>
        </authorList>
    </citation>
    <scope>NUCLEOTIDE SEQUENCE [LARGE SCALE GENOMIC DNA]</scope>
    <source>
        <strain evidence="16 17">DSM 11169</strain>
    </source>
</reference>
<dbReference type="GO" id="GO:0003924">
    <property type="term" value="F:GTPase activity"/>
    <property type="evidence" value="ECO:0007669"/>
    <property type="project" value="UniProtKB-UniRule"/>
</dbReference>
<dbReference type="Gene3D" id="1.20.120.1380">
    <property type="entry name" value="Flagellar FlhF biosynthesis protein, N domain"/>
    <property type="match status" value="1"/>
</dbReference>
<keyword evidence="16" id="KW-0969">Cilium</keyword>
<dbReference type="Gene3D" id="3.40.50.300">
    <property type="entry name" value="P-loop containing nucleotide triphosphate hydrolases"/>
    <property type="match status" value="1"/>
</dbReference>
<evidence type="ECO:0000256" key="13">
    <source>
        <dbReference type="NCBIfam" id="TIGR03499"/>
    </source>
</evidence>
<dbReference type="RefSeq" id="WP_161262035.1">
    <property type="nucleotide sequence ID" value="NZ_JAFBDC010000007.1"/>
</dbReference>
<dbReference type="CDD" id="cd17873">
    <property type="entry name" value="FlhF"/>
    <property type="match status" value="1"/>
</dbReference>
<dbReference type="PANTHER" id="PTHR43134:SF3">
    <property type="entry name" value="FLAGELLAR BIOSYNTHESIS PROTEIN FLHF"/>
    <property type="match status" value="1"/>
</dbReference>
<dbReference type="GO" id="GO:0005047">
    <property type="term" value="F:signal recognition particle binding"/>
    <property type="evidence" value="ECO:0007669"/>
    <property type="project" value="TreeGrafter"/>
</dbReference>
<feature type="domain" description="AAA+ ATPase" evidence="14">
    <location>
        <begin position="242"/>
        <end position="384"/>
    </location>
</feature>
<dbReference type="InterPro" id="IPR003593">
    <property type="entry name" value="AAA+_ATPase"/>
</dbReference>
<protein>
    <recommendedName>
        <fullName evidence="3 13">Flagellar biosynthesis protein FlhF</fullName>
    </recommendedName>
</protein>
<dbReference type="OrthoDB" id="9778554at2"/>
<dbReference type="GO" id="GO:0005886">
    <property type="term" value="C:plasma membrane"/>
    <property type="evidence" value="ECO:0007669"/>
    <property type="project" value="UniProtKB-SubCell"/>
</dbReference>
<evidence type="ECO:0000256" key="8">
    <source>
        <dbReference type="ARBA" id="ARBA00022927"/>
    </source>
</evidence>
<dbReference type="Proteomes" id="UP000471031">
    <property type="component" value="Unassembled WGS sequence"/>
</dbReference>
<keyword evidence="8" id="KW-0653">Protein transport</keyword>
<evidence type="ECO:0000256" key="9">
    <source>
        <dbReference type="ARBA" id="ARBA00023134"/>
    </source>
</evidence>
<dbReference type="GO" id="GO:0005525">
    <property type="term" value="F:GTP binding"/>
    <property type="evidence" value="ECO:0007669"/>
    <property type="project" value="UniProtKB-UniRule"/>
</dbReference>
<gene>
    <name evidence="16" type="primary">flhF</name>
    <name evidence="16" type="ORF">GTO89_10455</name>
</gene>
<dbReference type="InterPro" id="IPR000897">
    <property type="entry name" value="SRP54_GTPase_dom"/>
</dbReference>
<dbReference type="EMBL" id="WXEX01000008">
    <property type="protein sequence ID" value="MZP43460.1"/>
    <property type="molecule type" value="Genomic_DNA"/>
</dbReference>
<evidence type="ECO:0000256" key="3">
    <source>
        <dbReference type="ARBA" id="ARBA00014919"/>
    </source>
</evidence>
<keyword evidence="5" id="KW-1003">Cell membrane</keyword>
<evidence type="ECO:0000256" key="5">
    <source>
        <dbReference type="ARBA" id="ARBA00022475"/>
    </source>
</evidence>
<dbReference type="Pfam" id="PF00448">
    <property type="entry name" value="SRP54"/>
    <property type="match status" value="1"/>
</dbReference>
<dbReference type="SUPFAM" id="SSF52540">
    <property type="entry name" value="P-loop containing nucleoside triphosphate hydrolases"/>
    <property type="match status" value="1"/>
</dbReference>
<keyword evidence="9" id="KW-0342">GTP-binding</keyword>
<feature type="domain" description="SRP54-type proteins GTP-binding" evidence="15">
    <location>
        <begin position="243"/>
        <end position="434"/>
    </location>
</feature>
<keyword evidence="11" id="KW-1006">Bacterial flagellum protein export</keyword>
<keyword evidence="17" id="KW-1185">Reference proteome</keyword>
<evidence type="ECO:0000313" key="16">
    <source>
        <dbReference type="EMBL" id="MZP43460.1"/>
    </source>
</evidence>
<keyword evidence="16" id="KW-0282">Flagellum</keyword>
<evidence type="ECO:0000256" key="6">
    <source>
        <dbReference type="ARBA" id="ARBA00022741"/>
    </source>
</evidence>
<name>A0A845LEX3_HELGE</name>
<evidence type="ECO:0000256" key="1">
    <source>
        <dbReference type="ARBA" id="ARBA00004413"/>
    </source>
</evidence>
<dbReference type="GO" id="GO:0044781">
    <property type="term" value="P:bacterial-type flagellum organization"/>
    <property type="evidence" value="ECO:0007669"/>
    <property type="project" value="UniProtKB-UniRule"/>
</dbReference>